<accession>A0A0N4YV54</accession>
<keyword evidence="2" id="KW-1185">Reference proteome</keyword>
<dbReference type="AlphaFoldDB" id="A0A0N4YV54"/>
<dbReference type="EMBL" id="UYSL01025935">
    <property type="protein sequence ID" value="VDL84868.1"/>
    <property type="molecule type" value="Genomic_DNA"/>
</dbReference>
<gene>
    <name evidence="1" type="ORF">NBR_LOCUS21127</name>
</gene>
<evidence type="ECO:0000313" key="1">
    <source>
        <dbReference type="EMBL" id="VDL84868.1"/>
    </source>
</evidence>
<reference evidence="3" key="1">
    <citation type="submission" date="2017-02" db="UniProtKB">
        <authorList>
            <consortium name="WormBaseParasite"/>
        </authorList>
    </citation>
    <scope>IDENTIFICATION</scope>
</reference>
<organism evidence="3">
    <name type="scientific">Nippostrongylus brasiliensis</name>
    <name type="common">Rat hookworm</name>
    <dbReference type="NCBI Taxonomy" id="27835"/>
    <lineage>
        <taxon>Eukaryota</taxon>
        <taxon>Metazoa</taxon>
        <taxon>Ecdysozoa</taxon>
        <taxon>Nematoda</taxon>
        <taxon>Chromadorea</taxon>
        <taxon>Rhabditida</taxon>
        <taxon>Rhabditina</taxon>
        <taxon>Rhabditomorpha</taxon>
        <taxon>Strongyloidea</taxon>
        <taxon>Heligmosomidae</taxon>
        <taxon>Nippostrongylus</taxon>
    </lineage>
</organism>
<evidence type="ECO:0000313" key="2">
    <source>
        <dbReference type="Proteomes" id="UP000271162"/>
    </source>
</evidence>
<name>A0A0N4YV54_NIPBR</name>
<proteinExistence type="predicted"/>
<evidence type="ECO:0000313" key="3">
    <source>
        <dbReference type="WBParaSite" id="NBR_0002112601-mRNA-1"/>
    </source>
</evidence>
<sequence length="91" mass="10630">MDDDEEKDRTWESFDGLSRRRRWPLMDRSLDEWSSWGTCGHQDAILLQFYVGRWPSPRRRHCTTVLTAMLIPKTPSWCSSAVPTDDSLTAN</sequence>
<dbReference type="WBParaSite" id="NBR_0002112601-mRNA-1">
    <property type="protein sequence ID" value="NBR_0002112601-mRNA-1"/>
    <property type="gene ID" value="NBR_0002112601"/>
</dbReference>
<dbReference type="Proteomes" id="UP000271162">
    <property type="component" value="Unassembled WGS sequence"/>
</dbReference>
<protein>
    <submittedName>
        <fullName evidence="1 3">Uncharacterized protein</fullName>
    </submittedName>
</protein>
<reference evidence="1 2" key="2">
    <citation type="submission" date="2018-11" db="EMBL/GenBank/DDBJ databases">
        <authorList>
            <consortium name="Pathogen Informatics"/>
        </authorList>
    </citation>
    <scope>NUCLEOTIDE SEQUENCE [LARGE SCALE GENOMIC DNA]</scope>
</reference>